<dbReference type="Proteomes" id="UP000005666">
    <property type="component" value="Chromosome 12"/>
</dbReference>
<dbReference type="HOGENOM" id="CLU_1628159_0_0_1"/>
<evidence type="ECO:0000313" key="2">
    <source>
        <dbReference type="EMBL" id="CCE65566.1"/>
    </source>
</evidence>
<evidence type="ECO:0000259" key="1">
    <source>
        <dbReference type="Pfam" id="PF09635"/>
    </source>
</evidence>
<keyword evidence="3" id="KW-1185">Reference proteome</keyword>
<dbReference type="GeneID" id="11531788"/>
<dbReference type="KEGG" id="tpf:TPHA_0L02150"/>
<proteinExistence type="predicted"/>
<dbReference type="Gene3D" id="1.20.1050.110">
    <property type="match status" value="1"/>
</dbReference>
<gene>
    <name evidence="2" type="primary">TPHA0L02150</name>
    <name evidence="2" type="ordered locus">TPHA_0L02150</name>
</gene>
<dbReference type="Gene3D" id="3.40.30.170">
    <property type="match status" value="1"/>
</dbReference>
<protein>
    <recommendedName>
        <fullName evidence="1">Methionyl-tRNA synthetase N-terminal heteromerisation domain-containing protein</fullName>
    </recommendedName>
</protein>
<dbReference type="InterPro" id="IPR018285">
    <property type="entry name" value="Met-tRNA-synth_N"/>
</dbReference>
<feature type="domain" description="Methionyl-tRNA synthetase N-terminal heteromerisation" evidence="1">
    <location>
        <begin position="12"/>
        <end position="132"/>
    </location>
</feature>
<dbReference type="RefSeq" id="XP_003688000.1">
    <property type="nucleotide sequence ID" value="XM_003687952.1"/>
</dbReference>
<dbReference type="Pfam" id="PF09635">
    <property type="entry name" value="MetRS-N"/>
    <property type="match status" value="1"/>
</dbReference>
<name>G8C088_TETPH</name>
<dbReference type="STRING" id="1071381.G8C088"/>
<organism evidence="2 3">
    <name type="scientific">Tetrapisispora phaffii (strain ATCC 24235 / CBS 4417 / NBRC 1672 / NRRL Y-8282 / UCD 70-5)</name>
    <name type="common">Yeast</name>
    <name type="synonym">Fabospora phaffii</name>
    <dbReference type="NCBI Taxonomy" id="1071381"/>
    <lineage>
        <taxon>Eukaryota</taxon>
        <taxon>Fungi</taxon>
        <taxon>Dikarya</taxon>
        <taxon>Ascomycota</taxon>
        <taxon>Saccharomycotina</taxon>
        <taxon>Saccharomycetes</taxon>
        <taxon>Saccharomycetales</taxon>
        <taxon>Saccharomycetaceae</taxon>
        <taxon>Tetrapisispora</taxon>
    </lineage>
</organism>
<evidence type="ECO:0000313" key="3">
    <source>
        <dbReference type="Proteomes" id="UP000005666"/>
    </source>
</evidence>
<sequence length="163" mass="19105">MSFQLSFDHNKHDTNLLKLANNLKLLLGVEYNNRDFEIEMDEDCQIPRLMSDTVCLYEPNAILRYLINDYHGIEDEEYERFVKKFDNLCHKEFGNKEDMQSELQMEVAADKYLQNLENNVTANDLILFADVYSIDPELVSKNVPNIPSRIEHCILEANRITRG</sequence>
<reference evidence="2 3" key="1">
    <citation type="journal article" date="2011" name="Proc. Natl. Acad. Sci. U.S.A.">
        <title>Evolutionary erosion of yeast sex chromosomes by mating-type switching accidents.</title>
        <authorList>
            <person name="Gordon J.L."/>
            <person name="Armisen D."/>
            <person name="Proux-Wera E."/>
            <person name="Oheigeartaigh S.S."/>
            <person name="Byrne K.P."/>
            <person name="Wolfe K.H."/>
        </authorList>
    </citation>
    <scope>NUCLEOTIDE SEQUENCE [LARGE SCALE GENOMIC DNA]</scope>
    <source>
        <strain evidence="3">ATCC 24235 / CBS 4417 / NBRC 1672 / NRRL Y-8282 / UCD 70-5</strain>
    </source>
</reference>
<dbReference type="EMBL" id="HE612867">
    <property type="protein sequence ID" value="CCE65566.1"/>
    <property type="molecule type" value="Genomic_DNA"/>
</dbReference>
<dbReference type="eggNOG" id="KOG1247">
    <property type="taxonomic scope" value="Eukaryota"/>
</dbReference>
<dbReference type="AlphaFoldDB" id="G8C088"/>
<accession>G8C088</accession>